<sequence length="350" mass="36991">MRIGFHTGYWSAGPPPGAAEAVRDCDRLGVDSVWTAEAYGSDAFTPLAWWGARTERVRLGTAVAQIAARTPTATAMAALTLDHLSGGRFTLGLGVSGPQVVEGWYGIPYPRPLARTREFVAVVRDVLRREGPVRADGDFYRLPLPEGDGMGLGKALRSTVHPLRADLPIHLAAEGPKNIALTAEIADGWLPLFYTPRLDDDFRQLLADGFARRAAGTRPVEEFEVSATVPVALGTDVESAADRIRPFVALYAGGMGAKGANYHANALARLGYAEACAEIQAHWAAGDRARAAAAVPTELVLDVALAGTAADLAAQAARWRATAVTTMVLQCGPAELAPVVGALGMTWQNS</sequence>
<dbReference type="GO" id="GO:0016705">
    <property type="term" value="F:oxidoreductase activity, acting on paired donors, with incorporation or reduction of molecular oxygen"/>
    <property type="evidence" value="ECO:0007669"/>
    <property type="project" value="InterPro"/>
</dbReference>
<dbReference type="PANTHER" id="PTHR43244:SF1">
    <property type="entry name" value="5,10-METHYLENETETRAHYDROMETHANOPTERIN REDUCTASE"/>
    <property type="match status" value="1"/>
</dbReference>
<proteinExistence type="predicted"/>
<dbReference type="RefSeq" id="WP_168629849.1">
    <property type="nucleotide sequence ID" value="NZ_BONL01000016.1"/>
</dbReference>
<dbReference type="AlphaFoldDB" id="A0A7X6KV67"/>
<feature type="domain" description="Luciferase-like" evidence="2">
    <location>
        <begin position="15"/>
        <end position="325"/>
    </location>
</feature>
<dbReference type="InterPro" id="IPR019951">
    <property type="entry name" value="F420_OxRdatse_Rv3520c_pred"/>
</dbReference>
<organism evidence="3 4">
    <name type="scientific">Cellulomonas denverensis</name>
    <dbReference type="NCBI Taxonomy" id="264297"/>
    <lineage>
        <taxon>Bacteria</taxon>
        <taxon>Bacillati</taxon>
        <taxon>Actinomycetota</taxon>
        <taxon>Actinomycetes</taxon>
        <taxon>Micrococcales</taxon>
        <taxon>Cellulomonadaceae</taxon>
        <taxon>Cellulomonas</taxon>
    </lineage>
</organism>
<name>A0A7X6KV67_9CELL</name>
<evidence type="ECO:0000256" key="1">
    <source>
        <dbReference type="ARBA" id="ARBA00023002"/>
    </source>
</evidence>
<dbReference type="Proteomes" id="UP000581206">
    <property type="component" value="Unassembled WGS sequence"/>
</dbReference>
<reference evidence="3 4" key="1">
    <citation type="submission" date="2020-04" db="EMBL/GenBank/DDBJ databases">
        <title>MicrobeNet Type strains.</title>
        <authorList>
            <person name="Nicholson A.C."/>
        </authorList>
    </citation>
    <scope>NUCLEOTIDE SEQUENCE [LARGE SCALE GENOMIC DNA]</scope>
    <source>
        <strain evidence="3 4">ATCC BAA-788</strain>
    </source>
</reference>
<dbReference type="EMBL" id="JAAXOX010000003">
    <property type="protein sequence ID" value="NKY22743.1"/>
    <property type="molecule type" value="Genomic_DNA"/>
</dbReference>
<dbReference type="PANTHER" id="PTHR43244">
    <property type="match status" value="1"/>
</dbReference>
<evidence type="ECO:0000259" key="2">
    <source>
        <dbReference type="Pfam" id="PF00296"/>
    </source>
</evidence>
<evidence type="ECO:0000313" key="3">
    <source>
        <dbReference type="EMBL" id="NKY22743.1"/>
    </source>
</evidence>
<gene>
    <name evidence="3" type="ORF">HGA03_08710</name>
</gene>
<keyword evidence="4" id="KW-1185">Reference proteome</keyword>
<dbReference type="InterPro" id="IPR011251">
    <property type="entry name" value="Luciferase-like_dom"/>
</dbReference>
<accession>A0A7X6KV67</accession>
<dbReference type="SUPFAM" id="SSF51679">
    <property type="entry name" value="Bacterial luciferase-like"/>
    <property type="match status" value="1"/>
</dbReference>
<dbReference type="InterPro" id="IPR036661">
    <property type="entry name" value="Luciferase-like_sf"/>
</dbReference>
<keyword evidence="1" id="KW-0560">Oxidoreductase</keyword>
<dbReference type="Gene3D" id="3.20.20.30">
    <property type="entry name" value="Luciferase-like domain"/>
    <property type="match status" value="1"/>
</dbReference>
<dbReference type="NCBIfam" id="TIGR03559">
    <property type="entry name" value="F420_Rv3520c"/>
    <property type="match status" value="1"/>
</dbReference>
<dbReference type="InterPro" id="IPR050564">
    <property type="entry name" value="F420-G6PD/mer"/>
</dbReference>
<dbReference type="CDD" id="cd01097">
    <property type="entry name" value="Tetrahydromethanopterin_reductase"/>
    <property type="match status" value="1"/>
</dbReference>
<dbReference type="Pfam" id="PF00296">
    <property type="entry name" value="Bac_luciferase"/>
    <property type="match status" value="1"/>
</dbReference>
<protein>
    <submittedName>
        <fullName evidence="3">LLM class F420-dependent oxidoreductase</fullName>
    </submittedName>
</protein>
<comment type="caution">
    <text evidence="3">The sequence shown here is derived from an EMBL/GenBank/DDBJ whole genome shotgun (WGS) entry which is preliminary data.</text>
</comment>
<evidence type="ECO:0000313" key="4">
    <source>
        <dbReference type="Proteomes" id="UP000581206"/>
    </source>
</evidence>